<evidence type="ECO:0000259" key="5">
    <source>
        <dbReference type="Pfam" id="PF00884"/>
    </source>
</evidence>
<dbReference type="PROSITE" id="PS00149">
    <property type="entry name" value="SULFATASE_2"/>
    <property type="match status" value="1"/>
</dbReference>
<dbReference type="RefSeq" id="WP_160770690.1">
    <property type="nucleotide sequence ID" value="NZ_WTYV01000001.1"/>
</dbReference>
<dbReference type="PANTHER" id="PTHR42693:SF33">
    <property type="entry name" value="ARYLSULFATASE"/>
    <property type="match status" value="1"/>
</dbReference>
<reference evidence="6 7" key="1">
    <citation type="submission" date="2019-12" db="EMBL/GenBank/DDBJ databases">
        <title>Genomic-based taxomic classification of the family Erythrobacteraceae.</title>
        <authorList>
            <person name="Xu L."/>
        </authorList>
    </citation>
    <scope>NUCLEOTIDE SEQUENCE [LARGE SCALE GENOMIC DNA]</scope>
    <source>
        <strain evidence="6 7">M0322</strain>
    </source>
</reference>
<evidence type="ECO:0000313" key="7">
    <source>
        <dbReference type="Proteomes" id="UP000466966"/>
    </source>
</evidence>
<sequence>MASTSVTRRTLLGSAGAAALVGGAPVRAQDTGGTARRPNILFIMADDMGWADLSCYGSRHIRTPELDLLAAQGVKLTDAYANSPVCSCTRLALATGRYNTHFRTGRVEPFSAGEWGETAIPEGYDTYMKLLQQAGYRTALVGKWHLGPTERGSPLNFGYDEFFGFLGGGLDYFTHEYLGEPALMEGRDPVEREGYMTTLLADEAIRRIEGAVAAGQPFAMNLHFSAPHWPWEGPEDFALGTQGNHNDGGSLEVYAAMTESMDRNTGRVLRAIDNLGLTHDTLVIFTSDNGGERYSEVWPFRGTKGYLLEGGIRVPAIIRYPRVLRAGQVSDQMVATMDWFPTMLEAAGVTYDVAAVDGMPLLGLLQGGQRQDRTLFFNFQGHDQRAVRRGHWKWYSIEGNEFLYDLSADTHERANRKDAEPDLAADLKAAWAAWDATQSPRDGLPGYCGTPEAQALELPQLATSNCKPPRAAGG</sequence>
<dbReference type="OrthoDB" id="9795675at2"/>
<dbReference type="Proteomes" id="UP000466966">
    <property type="component" value="Unassembled WGS sequence"/>
</dbReference>
<evidence type="ECO:0000256" key="4">
    <source>
        <dbReference type="ARBA" id="ARBA00022837"/>
    </source>
</evidence>
<dbReference type="PANTHER" id="PTHR42693">
    <property type="entry name" value="ARYLSULFATASE FAMILY MEMBER"/>
    <property type="match status" value="1"/>
</dbReference>
<dbReference type="Gene3D" id="3.30.1120.10">
    <property type="match status" value="1"/>
</dbReference>
<dbReference type="InterPro" id="IPR006311">
    <property type="entry name" value="TAT_signal"/>
</dbReference>
<dbReference type="InterPro" id="IPR024607">
    <property type="entry name" value="Sulfatase_CS"/>
</dbReference>
<dbReference type="InterPro" id="IPR000917">
    <property type="entry name" value="Sulfatase_N"/>
</dbReference>
<dbReference type="EMBL" id="WTYV01000001">
    <property type="protein sequence ID" value="MXO70823.1"/>
    <property type="molecule type" value="Genomic_DNA"/>
</dbReference>
<keyword evidence="4" id="KW-0106">Calcium</keyword>
<dbReference type="GO" id="GO:0004065">
    <property type="term" value="F:arylsulfatase activity"/>
    <property type="evidence" value="ECO:0007669"/>
    <property type="project" value="TreeGrafter"/>
</dbReference>
<keyword evidence="3 6" id="KW-0378">Hydrolase</keyword>
<name>A0A844YYL7_9SPHN</name>
<evidence type="ECO:0000256" key="2">
    <source>
        <dbReference type="ARBA" id="ARBA00022723"/>
    </source>
</evidence>
<evidence type="ECO:0000256" key="1">
    <source>
        <dbReference type="ARBA" id="ARBA00008779"/>
    </source>
</evidence>
<accession>A0A844YYL7</accession>
<dbReference type="GO" id="GO:0046872">
    <property type="term" value="F:metal ion binding"/>
    <property type="evidence" value="ECO:0007669"/>
    <property type="project" value="UniProtKB-KW"/>
</dbReference>
<dbReference type="GO" id="GO:0016740">
    <property type="term" value="F:transferase activity"/>
    <property type="evidence" value="ECO:0007669"/>
    <property type="project" value="UniProtKB-KW"/>
</dbReference>
<dbReference type="AlphaFoldDB" id="A0A844YYL7"/>
<keyword evidence="6" id="KW-0808">Transferase</keyword>
<keyword evidence="2" id="KW-0479">Metal-binding</keyword>
<dbReference type="InterPro" id="IPR017850">
    <property type="entry name" value="Alkaline_phosphatase_core_sf"/>
</dbReference>
<organism evidence="6 7">
    <name type="scientific">Alteraurantiacibacter buctensis</name>
    <dbReference type="NCBI Taxonomy" id="1503981"/>
    <lineage>
        <taxon>Bacteria</taxon>
        <taxon>Pseudomonadati</taxon>
        <taxon>Pseudomonadota</taxon>
        <taxon>Alphaproteobacteria</taxon>
        <taxon>Sphingomonadales</taxon>
        <taxon>Erythrobacteraceae</taxon>
        <taxon>Alteraurantiacibacter</taxon>
    </lineage>
</organism>
<dbReference type="SUPFAM" id="SSF53649">
    <property type="entry name" value="Alkaline phosphatase-like"/>
    <property type="match status" value="1"/>
</dbReference>
<comment type="caution">
    <text evidence="6">The sequence shown here is derived from an EMBL/GenBank/DDBJ whole genome shotgun (WGS) entry which is preliminary data.</text>
</comment>
<gene>
    <name evidence="6" type="ORF">GRI99_04140</name>
</gene>
<proteinExistence type="inferred from homology"/>
<keyword evidence="7" id="KW-1185">Reference proteome</keyword>
<dbReference type="PROSITE" id="PS51318">
    <property type="entry name" value="TAT"/>
    <property type="match status" value="1"/>
</dbReference>
<evidence type="ECO:0000256" key="3">
    <source>
        <dbReference type="ARBA" id="ARBA00022801"/>
    </source>
</evidence>
<evidence type="ECO:0000313" key="6">
    <source>
        <dbReference type="EMBL" id="MXO70823.1"/>
    </source>
</evidence>
<comment type="similarity">
    <text evidence="1">Belongs to the sulfatase family.</text>
</comment>
<dbReference type="Pfam" id="PF00884">
    <property type="entry name" value="Sulfatase"/>
    <property type="match status" value="1"/>
</dbReference>
<dbReference type="Gene3D" id="3.40.720.10">
    <property type="entry name" value="Alkaline Phosphatase, subunit A"/>
    <property type="match status" value="1"/>
</dbReference>
<feature type="domain" description="Sulfatase N-terminal" evidence="5">
    <location>
        <begin position="38"/>
        <end position="349"/>
    </location>
</feature>
<protein>
    <submittedName>
        <fullName evidence="6">Sulfatase-like hydrolase/transferase</fullName>
    </submittedName>
</protein>
<dbReference type="InterPro" id="IPR050738">
    <property type="entry name" value="Sulfatase"/>
</dbReference>